<protein>
    <submittedName>
        <fullName evidence="1">Uncharacterized protein</fullName>
    </submittedName>
</protein>
<gene>
    <name evidence="1" type="ORF">SCHPADRAFT_758124</name>
</gene>
<evidence type="ECO:0000313" key="1">
    <source>
        <dbReference type="EMBL" id="KLO04267.1"/>
    </source>
</evidence>
<feature type="non-terminal residue" evidence="1">
    <location>
        <position position="272"/>
    </location>
</feature>
<dbReference type="AlphaFoldDB" id="A0A0H2QZ69"/>
<dbReference type="OrthoDB" id="9451547at2759"/>
<accession>A0A0H2QZ69</accession>
<dbReference type="EMBL" id="KQ086620">
    <property type="protein sequence ID" value="KLO04267.1"/>
    <property type="molecule type" value="Genomic_DNA"/>
</dbReference>
<dbReference type="PANTHER" id="PTHR35043">
    <property type="entry name" value="TRANSCRIPTION FACTOR DOMAIN-CONTAINING PROTEIN"/>
    <property type="match status" value="1"/>
</dbReference>
<dbReference type="Proteomes" id="UP000053477">
    <property type="component" value="Unassembled WGS sequence"/>
</dbReference>
<evidence type="ECO:0000313" key="2">
    <source>
        <dbReference type="Proteomes" id="UP000053477"/>
    </source>
</evidence>
<name>A0A0H2QZ69_9AGAM</name>
<organism evidence="1 2">
    <name type="scientific">Schizopora paradoxa</name>
    <dbReference type="NCBI Taxonomy" id="27342"/>
    <lineage>
        <taxon>Eukaryota</taxon>
        <taxon>Fungi</taxon>
        <taxon>Dikarya</taxon>
        <taxon>Basidiomycota</taxon>
        <taxon>Agaricomycotina</taxon>
        <taxon>Agaricomycetes</taxon>
        <taxon>Hymenochaetales</taxon>
        <taxon>Schizoporaceae</taxon>
        <taxon>Schizopora</taxon>
    </lineage>
</organism>
<keyword evidence="2" id="KW-1185">Reference proteome</keyword>
<sequence>MNVTCFTFPSTLPGQAAWAPNPTCRGTSNIITLCLSTTIICIWSSIHKDIPAAQPPSEEPSGDGDDFDERIGRVVESGAMYWSRQILSNVRRTLRKDGPTVVVAFFCPALLLMRAIDQYSTARKLRDLAKERNPKVPFTIVHGFYATMGGFQLDVRDCNDGHPFPNTTFARTRLSTEGVRLLMEDCTDVLTIPPIETIKERAKSNSLGKVVLALQVVWFIVNCASRLAESLPLSLMEVSTLAHGLCTLLTYFAWWSKPLNVEGPTGTRIETK</sequence>
<dbReference type="PANTHER" id="PTHR35043:SF9">
    <property type="match status" value="1"/>
</dbReference>
<reference evidence="1 2" key="1">
    <citation type="submission" date="2015-04" db="EMBL/GenBank/DDBJ databases">
        <title>Complete genome sequence of Schizopora paradoxa KUC8140, a cosmopolitan wood degrader in East Asia.</title>
        <authorList>
            <consortium name="DOE Joint Genome Institute"/>
            <person name="Min B."/>
            <person name="Park H."/>
            <person name="Jang Y."/>
            <person name="Kim J.-J."/>
            <person name="Kim K.H."/>
            <person name="Pangilinan J."/>
            <person name="Lipzen A."/>
            <person name="Riley R."/>
            <person name="Grigoriev I.V."/>
            <person name="Spatafora J.W."/>
            <person name="Choi I.-G."/>
        </authorList>
    </citation>
    <scope>NUCLEOTIDE SEQUENCE [LARGE SCALE GENOMIC DNA]</scope>
    <source>
        <strain evidence="1 2">KUC8140</strain>
    </source>
</reference>
<dbReference type="InParanoid" id="A0A0H2QZ69"/>
<proteinExistence type="predicted"/>